<protein>
    <submittedName>
        <fullName evidence="1">Uncharacterized protein</fullName>
    </submittedName>
</protein>
<sequence>MNVYVLVVLLVGAVTGGGLWAAGASPAEVFGGAVAAALLADHLLERP</sequence>
<organism evidence="1 2">
    <name type="scientific">Streptomyces spororaveus</name>
    <dbReference type="NCBI Taxonomy" id="284039"/>
    <lineage>
        <taxon>Bacteria</taxon>
        <taxon>Bacillati</taxon>
        <taxon>Actinomycetota</taxon>
        <taxon>Actinomycetes</taxon>
        <taxon>Kitasatosporales</taxon>
        <taxon>Streptomycetaceae</taxon>
        <taxon>Streptomyces</taxon>
    </lineage>
</organism>
<accession>A0ABQ3T294</accession>
<name>A0ABQ3T294_9ACTN</name>
<dbReference type="Proteomes" id="UP000608522">
    <property type="component" value="Unassembled WGS sequence"/>
</dbReference>
<evidence type="ECO:0000313" key="2">
    <source>
        <dbReference type="Proteomes" id="UP000608522"/>
    </source>
</evidence>
<comment type="caution">
    <text evidence="1">The sequence shown here is derived from an EMBL/GenBank/DDBJ whole genome shotgun (WGS) entry which is preliminary data.</text>
</comment>
<reference evidence="2" key="1">
    <citation type="submission" date="2023-07" db="EMBL/GenBank/DDBJ databases">
        <title>Whole genome shotgun sequence of Streptomyces spororaveus NBRC 15456.</title>
        <authorList>
            <person name="Komaki H."/>
            <person name="Tamura T."/>
        </authorList>
    </citation>
    <scope>NUCLEOTIDE SEQUENCE [LARGE SCALE GENOMIC DNA]</scope>
    <source>
        <strain evidence="2">NBRC 15456</strain>
    </source>
</reference>
<dbReference type="RefSeq" id="WP_202197146.1">
    <property type="nucleotide sequence ID" value="NZ_BAAATO010000022.1"/>
</dbReference>
<gene>
    <name evidence="1" type="ORF">Sspor_00700</name>
</gene>
<proteinExistence type="predicted"/>
<keyword evidence="2" id="KW-1185">Reference proteome</keyword>
<evidence type="ECO:0000313" key="1">
    <source>
        <dbReference type="EMBL" id="GHI74509.1"/>
    </source>
</evidence>
<dbReference type="EMBL" id="BNED01000002">
    <property type="protein sequence ID" value="GHI74509.1"/>
    <property type="molecule type" value="Genomic_DNA"/>
</dbReference>